<dbReference type="InterPro" id="IPR006357">
    <property type="entry name" value="HAD-SF_hydro_IIA"/>
</dbReference>
<dbReference type="FunFam" id="3.40.50.1000:FF:000447">
    <property type="match status" value="1"/>
</dbReference>
<comment type="caution">
    <text evidence="1">The sequence shown here is derived from an EMBL/GenBank/DDBJ whole genome shotgun (WGS) entry which is preliminary data.</text>
</comment>
<dbReference type="Proteomes" id="UP001206925">
    <property type="component" value="Unassembled WGS sequence"/>
</dbReference>
<name>A0AAD5GD24_AMBAR</name>
<reference evidence="1" key="1">
    <citation type="submission" date="2022-06" db="EMBL/GenBank/DDBJ databases">
        <title>Uncovering the hologenomic basis of an extraordinary plant invasion.</title>
        <authorList>
            <person name="Bieker V.C."/>
            <person name="Martin M.D."/>
            <person name="Gilbert T."/>
            <person name="Hodgins K."/>
            <person name="Battlay P."/>
            <person name="Petersen B."/>
            <person name="Wilson J."/>
        </authorList>
    </citation>
    <scope>NUCLEOTIDE SEQUENCE</scope>
    <source>
        <strain evidence="1">AA19_3_7</strain>
        <tissue evidence="1">Leaf</tissue>
    </source>
</reference>
<dbReference type="GO" id="GO:0005737">
    <property type="term" value="C:cytoplasm"/>
    <property type="evidence" value="ECO:0007669"/>
    <property type="project" value="TreeGrafter"/>
</dbReference>
<organism evidence="1 2">
    <name type="scientific">Ambrosia artemisiifolia</name>
    <name type="common">Common ragweed</name>
    <dbReference type="NCBI Taxonomy" id="4212"/>
    <lineage>
        <taxon>Eukaryota</taxon>
        <taxon>Viridiplantae</taxon>
        <taxon>Streptophyta</taxon>
        <taxon>Embryophyta</taxon>
        <taxon>Tracheophyta</taxon>
        <taxon>Spermatophyta</taxon>
        <taxon>Magnoliopsida</taxon>
        <taxon>eudicotyledons</taxon>
        <taxon>Gunneridae</taxon>
        <taxon>Pentapetalae</taxon>
        <taxon>asterids</taxon>
        <taxon>campanulids</taxon>
        <taxon>Asterales</taxon>
        <taxon>Asteraceae</taxon>
        <taxon>Asteroideae</taxon>
        <taxon>Heliantheae alliance</taxon>
        <taxon>Heliantheae</taxon>
        <taxon>Ambrosia</taxon>
    </lineage>
</organism>
<evidence type="ECO:0008006" key="3">
    <source>
        <dbReference type="Google" id="ProtNLM"/>
    </source>
</evidence>
<proteinExistence type="predicted"/>
<dbReference type="InterPro" id="IPR023214">
    <property type="entry name" value="HAD_sf"/>
</dbReference>
<dbReference type="SUPFAM" id="SSF56784">
    <property type="entry name" value="HAD-like"/>
    <property type="match status" value="1"/>
</dbReference>
<evidence type="ECO:0000313" key="2">
    <source>
        <dbReference type="Proteomes" id="UP001206925"/>
    </source>
</evidence>
<dbReference type="EMBL" id="JAMZMK010008946">
    <property type="protein sequence ID" value="KAI7737832.1"/>
    <property type="molecule type" value="Genomic_DNA"/>
</dbReference>
<protein>
    <recommendedName>
        <fullName evidence="3">Phosphoglycolate phosphatase</fullName>
    </recommendedName>
</protein>
<keyword evidence="2" id="KW-1185">Reference proteome</keyword>
<dbReference type="GO" id="GO:0016791">
    <property type="term" value="F:phosphatase activity"/>
    <property type="evidence" value="ECO:0007669"/>
    <property type="project" value="TreeGrafter"/>
</dbReference>
<dbReference type="InterPro" id="IPR036412">
    <property type="entry name" value="HAD-like_sf"/>
</dbReference>
<sequence length="222" mass="24999">MLVISDSSSRAAVVSSAVPHKYFNRISSPFSSTSSLSINEKKIKTRIGWSNRKDDHNNNNNNKMKTKDVFVTSAAAQPLQDADALIDSVETFIFDCDGVIWKGDKLIEGVPQTLELLRSKGKRLVFVTNNSTKSRKQYSKKFETLGLSEGFRKKIFASSFAAYLQSIDFPKDKKAMAADSDFYQKGMHEMDEELKVCLMPFILTGHMKLYEDKGVKTNELES</sequence>
<dbReference type="Gene3D" id="3.40.50.1000">
    <property type="entry name" value="HAD superfamily/HAD-like"/>
    <property type="match status" value="1"/>
</dbReference>
<accession>A0AAD5GD24</accession>
<dbReference type="PANTHER" id="PTHR19288:SF46">
    <property type="entry name" value="HALOACID DEHALOGENASE-LIKE HYDROLASE DOMAIN-CONTAINING PROTEIN 2"/>
    <property type="match status" value="1"/>
</dbReference>
<dbReference type="AlphaFoldDB" id="A0AAD5GD24"/>
<gene>
    <name evidence="1" type="ORF">M8C21_003539</name>
</gene>
<dbReference type="Pfam" id="PF13344">
    <property type="entry name" value="Hydrolase_6"/>
    <property type="match status" value="1"/>
</dbReference>
<evidence type="ECO:0000313" key="1">
    <source>
        <dbReference type="EMBL" id="KAI7737832.1"/>
    </source>
</evidence>
<dbReference type="PANTHER" id="PTHR19288">
    <property type="entry name" value="4-NITROPHENYLPHOSPHATASE-RELATED"/>
    <property type="match status" value="1"/>
</dbReference>